<sequence>MRRFSQWIVNTPCPVMSAVGPSRRSTRLSTIRSMHFPAPILHAAVSFSSTSFLDCMVWNWSVSVLTITCETPQMHSRHSSAAGLLEHFQTIHQGTPVRTRSFRVIDSLSRGCLSSCWCWPSLRGLSRSAWSSCDRSRGCHVRPNNRRGRF</sequence>
<accession>A0A5C5WBY0</accession>
<dbReference type="EMBL" id="SIHI01000023">
    <property type="protein sequence ID" value="TWT47152.1"/>
    <property type="molecule type" value="Genomic_DNA"/>
</dbReference>
<comment type="caution">
    <text evidence="1">The sequence shown here is derived from an EMBL/GenBank/DDBJ whole genome shotgun (WGS) entry which is preliminary data.</text>
</comment>
<name>A0A5C5WBY0_9PLAN</name>
<organism evidence="1 2">
    <name type="scientific">Thalassoglobus neptunius</name>
    <dbReference type="NCBI Taxonomy" id="1938619"/>
    <lineage>
        <taxon>Bacteria</taxon>
        <taxon>Pseudomonadati</taxon>
        <taxon>Planctomycetota</taxon>
        <taxon>Planctomycetia</taxon>
        <taxon>Planctomycetales</taxon>
        <taxon>Planctomycetaceae</taxon>
        <taxon>Thalassoglobus</taxon>
    </lineage>
</organism>
<evidence type="ECO:0000313" key="2">
    <source>
        <dbReference type="Proteomes" id="UP000317243"/>
    </source>
</evidence>
<keyword evidence="2" id="KW-1185">Reference proteome</keyword>
<dbReference type="AlphaFoldDB" id="A0A5C5WBY0"/>
<gene>
    <name evidence="1" type="ORF">KOR42_41500</name>
</gene>
<protein>
    <submittedName>
        <fullName evidence="1">Uncharacterized protein</fullName>
    </submittedName>
</protein>
<reference evidence="1 2" key="1">
    <citation type="submission" date="2019-02" db="EMBL/GenBank/DDBJ databases">
        <title>Deep-cultivation of Planctomycetes and their phenomic and genomic characterization uncovers novel biology.</title>
        <authorList>
            <person name="Wiegand S."/>
            <person name="Jogler M."/>
            <person name="Boedeker C."/>
            <person name="Pinto D."/>
            <person name="Vollmers J."/>
            <person name="Rivas-Marin E."/>
            <person name="Kohn T."/>
            <person name="Peeters S.H."/>
            <person name="Heuer A."/>
            <person name="Rast P."/>
            <person name="Oberbeckmann S."/>
            <person name="Bunk B."/>
            <person name="Jeske O."/>
            <person name="Meyerdierks A."/>
            <person name="Storesund J.E."/>
            <person name="Kallscheuer N."/>
            <person name="Luecker S."/>
            <person name="Lage O.M."/>
            <person name="Pohl T."/>
            <person name="Merkel B.J."/>
            <person name="Hornburger P."/>
            <person name="Mueller R.-W."/>
            <person name="Bruemmer F."/>
            <person name="Labrenz M."/>
            <person name="Spormann A.M."/>
            <person name="Op Den Camp H."/>
            <person name="Overmann J."/>
            <person name="Amann R."/>
            <person name="Jetten M.S.M."/>
            <person name="Mascher T."/>
            <person name="Medema M.H."/>
            <person name="Devos D.P."/>
            <person name="Kaster A.-K."/>
            <person name="Ovreas L."/>
            <person name="Rohde M."/>
            <person name="Galperin M.Y."/>
            <person name="Jogler C."/>
        </authorList>
    </citation>
    <scope>NUCLEOTIDE SEQUENCE [LARGE SCALE GENOMIC DNA]</scope>
    <source>
        <strain evidence="1 2">KOR42</strain>
    </source>
</reference>
<proteinExistence type="predicted"/>
<dbReference type="Proteomes" id="UP000317243">
    <property type="component" value="Unassembled WGS sequence"/>
</dbReference>
<evidence type="ECO:0000313" key="1">
    <source>
        <dbReference type="EMBL" id="TWT47152.1"/>
    </source>
</evidence>